<dbReference type="KEGG" id="mhz:Metho_2202"/>
<dbReference type="AlphaFoldDB" id="L0L0A8"/>
<organism evidence="1 2">
    <name type="scientific">Methanomethylovorans hollandica (strain DSM 15978 / NBRC 107637 / DMS1)</name>
    <dbReference type="NCBI Taxonomy" id="867904"/>
    <lineage>
        <taxon>Archaea</taxon>
        <taxon>Methanobacteriati</taxon>
        <taxon>Methanobacteriota</taxon>
        <taxon>Stenosarchaea group</taxon>
        <taxon>Methanomicrobia</taxon>
        <taxon>Methanosarcinales</taxon>
        <taxon>Methanosarcinaceae</taxon>
        <taxon>Methanomethylovorans</taxon>
    </lineage>
</organism>
<dbReference type="RefSeq" id="WP_015325530.1">
    <property type="nucleotide sequence ID" value="NC_019977.1"/>
</dbReference>
<evidence type="ECO:0000313" key="2">
    <source>
        <dbReference type="Proteomes" id="UP000010866"/>
    </source>
</evidence>
<dbReference type="Proteomes" id="UP000010866">
    <property type="component" value="Chromosome"/>
</dbReference>
<dbReference type="STRING" id="867904.Metho_2202"/>
<sequence>MDILFEGLLARARHYEQFEQFQRSVQMVDCREADTCQTTEA</sequence>
<dbReference type="EMBL" id="CP003362">
    <property type="protein sequence ID" value="AGB50365.1"/>
    <property type="molecule type" value="Genomic_DNA"/>
</dbReference>
<accession>L0L0A8</accession>
<dbReference type="HOGENOM" id="CLU_3263777_0_0_2"/>
<protein>
    <submittedName>
        <fullName evidence="1">Uncharacterized protein</fullName>
    </submittedName>
</protein>
<reference evidence="2" key="1">
    <citation type="submission" date="2012-02" db="EMBL/GenBank/DDBJ databases">
        <title>Complete sequence of chromosome of Methanomethylovorans hollandica DSM 15978.</title>
        <authorList>
            <person name="Lucas S."/>
            <person name="Copeland A."/>
            <person name="Lapidus A."/>
            <person name="Glavina del Rio T."/>
            <person name="Dalin E."/>
            <person name="Tice H."/>
            <person name="Bruce D."/>
            <person name="Goodwin L."/>
            <person name="Pitluck S."/>
            <person name="Peters L."/>
            <person name="Mikhailova N."/>
            <person name="Held B."/>
            <person name="Kyrpides N."/>
            <person name="Mavromatis K."/>
            <person name="Ivanova N."/>
            <person name="Brettin T."/>
            <person name="Detter J.C."/>
            <person name="Han C."/>
            <person name="Larimer F."/>
            <person name="Land M."/>
            <person name="Hauser L."/>
            <person name="Markowitz V."/>
            <person name="Cheng J.-F."/>
            <person name="Hugenholtz P."/>
            <person name="Woyke T."/>
            <person name="Wu D."/>
            <person name="Spring S."/>
            <person name="Schroeder M."/>
            <person name="Brambilla E."/>
            <person name="Klenk H.-P."/>
            <person name="Eisen J.A."/>
        </authorList>
    </citation>
    <scope>NUCLEOTIDE SEQUENCE [LARGE SCALE GENOMIC DNA]</scope>
    <source>
        <strain evidence="2">DSM 15978 / NBRC 107637 / DMS1</strain>
    </source>
</reference>
<dbReference type="GeneID" id="80458403"/>
<keyword evidence="2" id="KW-1185">Reference proteome</keyword>
<evidence type="ECO:0000313" key="1">
    <source>
        <dbReference type="EMBL" id="AGB50365.1"/>
    </source>
</evidence>
<name>L0L0A8_METHD</name>
<gene>
    <name evidence="1" type="ordered locus">Metho_2202</name>
</gene>
<proteinExistence type="predicted"/>